<evidence type="ECO:0000259" key="9">
    <source>
        <dbReference type="Pfam" id="PF00479"/>
    </source>
</evidence>
<comment type="function">
    <text evidence="8">Catalyzes the rate-limiting step of the oxidative pentose-phosphate pathway, which represents a route for the dissimilation of carbohydrates besides glycolysis.</text>
</comment>
<dbReference type="OMA" id="TLIYDCL"/>
<evidence type="ECO:0000313" key="11">
    <source>
        <dbReference type="EMBL" id="CCC70497.1"/>
    </source>
</evidence>
<reference key="2">
    <citation type="submission" date="2011-08" db="EMBL/GenBank/DDBJ databases">
        <title>Genome sequence of Naumovozyma castellii.</title>
        <authorList>
            <person name="Gordon J.L."/>
            <person name="Armisen D."/>
            <person name="Proux-Wera E."/>
            <person name="OhEigeartaigh S.S."/>
            <person name="Byrne K.P."/>
            <person name="Wolfe K.H."/>
        </authorList>
    </citation>
    <scope>NUCLEOTIDE SEQUENCE</scope>
    <source>
        <strain>Type strain:CBS 4309</strain>
    </source>
</reference>
<comment type="catalytic activity">
    <reaction evidence="8">
        <text>D-glucose 6-phosphate + NADP(+) = 6-phospho-D-glucono-1,5-lactone + NADPH + H(+)</text>
        <dbReference type="Rhea" id="RHEA:15841"/>
        <dbReference type="ChEBI" id="CHEBI:15378"/>
        <dbReference type="ChEBI" id="CHEBI:57783"/>
        <dbReference type="ChEBI" id="CHEBI:57955"/>
        <dbReference type="ChEBI" id="CHEBI:58349"/>
        <dbReference type="ChEBI" id="CHEBI:61548"/>
        <dbReference type="EC" id="1.1.1.49"/>
    </reaction>
</comment>
<dbReference type="AlphaFoldDB" id="G0VG77"/>
<evidence type="ECO:0000256" key="1">
    <source>
        <dbReference type="ARBA" id="ARBA00004937"/>
    </source>
</evidence>
<evidence type="ECO:0000256" key="3">
    <source>
        <dbReference type="ARBA" id="ARBA00020444"/>
    </source>
</evidence>
<dbReference type="Gene3D" id="3.30.360.10">
    <property type="entry name" value="Dihydrodipicolinate Reductase, domain 2"/>
    <property type="match status" value="1"/>
</dbReference>
<dbReference type="STRING" id="1064592.G0VG77"/>
<keyword evidence="6 8" id="KW-0560">Oxidoreductase</keyword>
<dbReference type="GO" id="GO:0050661">
    <property type="term" value="F:NADP binding"/>
    <property type="evidence" value="ECO:0007669"/>
    <property type="project" value="InterPro"/>
</dbReference>
<proteinExistence type="inferred from homology"/>
<evidence type="ECO:0000256" key="2">
    <source>
        <dbReference type="ARBA" id="ARBA00013019"/>
    </source>
</evidence>
<gene>
    <name evidence="11" type="primary">NCAS0F00130</name>
    <name evidence="11" type="ordered locus">NCAS_0F00130</name>
</gene>
<evidence type="ECO:0000256" key="5">
    <source>
        <dbReference type="ARBA" id="ARBA00022857"/>
    </source>
</evidence>
<reference evidence="11 12" key="1">
    <citation type="journal article" date="2011" name="Proc. Natl. Acad. Sci. U.S.A.">
        <title>Evolutionary erosion of yeast sex chromosomes by mating-type switching accidents.</title>
        <authorList>
            <person name="Gordon J.L."/>
            <person name="Armisen D."/>
            <person name="Proux-Wera E."/>
            <person name="Oheigeartaigh S.S."/>
            <person name="Byrne K.P."/>
            <person name="Wolfe K.H."/>
        </authorList>
    </citation>
    <scope>NUCLEOTIDE SEQUENCE [LARGE SCALE GENOMIC DNA]</scope>
    <source>
        <strain evidence="12">ATCC 76901 / BCRC 22586 / CBS 4309 / NBRC 1992 / NRRL Y-12630</strain>
    </source>
</reference>
<dbReference type="GO" id="GO:0005829">
    <property type="term" value="C:cytosol"/>
    <property type="evidence" value="ECO:0007669"/>
    <property type="project" value="TreeGrafter"/>
</dbReference>
<dbReference type="RefSeq" id="XP_003676853.1">
    <property type="nucleotide sequence ID" value="XM_003676805.1"/>
</dbReference>
<dbReference type="UniPathway" id="UPA00115">
    <property type="reaction ID" value="UER00408"/>
</dbReference>
<dbReference type="Proteomes" id="UP000001640">
    <property type="component" value="Chromosome 6"/>
</dbReference>
<dbReference type="NCBIfam" id="TIGR00871">
    <property type="entry name" value="zwf"/>
    <property type="match status" value="1"/>
</dbReference>
<dbReference type="GO" id="GO:0004345">
    <property type="term" value="F:glucose-6-phosphate dehydrogenase activity"/>
    <property type="evidence" value="ECO:0007669"/>
    <property type="project" value="UniProtKB-EC"/>
</dbReference>
<organism evidence="11 12">
    <name type="scientific">Naumovozyma castellii</name>
    <name type="common">Yeast</name>
    <name type="synonym">Saccharomyces castellii</name>
    <dbReference type="NCBI Taxonomy" id="27288"/>
    <lineage>
        <taxon>Eukaryota</taxon>
        <taxon>Fungi</taxon>
        <taxon>Dikarya</taxon>
        <taxon>Ascomycota</taxon>
        <taxon>Saccharomycotina</taxon>
        <taxon>Saccharomycetes</taxon>
        <taxon>Saccharomycetales</taxon>
        <taxon>Saccharomycetaceae</taxon>
        <taxon>Naumovozyma</taxon>
    </lineage>
</organism>
<dbReference type="PIRSF" id="PIRSF000110">
    <property type="entry name" value="G6PD"/>
    <property type="match status" value="1"/>
</dbReference>
<dbReference type="HOGENOM" id="CLU_013524_2_3_1"/>
<keyword evidence="7 8" id="KW-0119">Carbohydrate metabolism</keyword>
<dbReference type="Pfam" id="PF00479">
    <property type="entry name" value="G6PD_N"/>
    <property type="match status" value="1"/>
</dbReference>
<dbReference type="KEGG" id="ncs:NCAS_0F00130"/>
<dbReference type="InterPro" id="IPR022674">
    <property type="entry name" value="G6P_DH_NAD-bd"/>
</dbReference>
<dbReference type="InParanoid" id="G0VG77"/>
<accession>G0VG77</accession>
<comment type="similarity">
    <text evidence="8">Belongs to the glucose-6-phosphate dehydrogenase family.</text>
</comment>
<evidence type="ECO:0000256" key="6">
    <source>
        <dbReference type="ARBA" id="ARBA00023002"/>
    </source>
</evidence>
<dbReference type="InterPro" id="IPR022675">
    <property type="entry name" value="G6P_DH_C"/>
</dbReference>
<dbReference type="InterPro" id="IPR001282">
    <property type="entry name" value="G6P_DH"/>
</dbReference>
<dbReference type="GeneID" id="96904146"/>
<evidence type="ECO:0000313" key="12">
    <source>
        <dbReference type="Proteomes" id="UP000001640"/>
    </source>
</evidence>
<evidence type="ECO:0000256" key="8">
    <source>
        <dbReference type="RuleBase" id="RU362120"/>
    </source>
</evidence>
<dbReference type="OrthoDB" id="60984at2759"/>
<keyword evidence="5 8" id="KW-0521">NADP</keyword>
<evidence type="ECO:0000259" key="10">
    <source>
        <dbReference type="Pfam" id="PF02781"/>
    </source>
</evidence>
<dbReference type="SUPFAM" id="SSF55347">
    <property type="entry name" value="Glyceraldehyde-3-phosphate dehydrogenase-like, C-terminal domain"/>
    <property type="match status" value="1"/>
</dbReference>
<feature type="domain" description="Glucose-6-phosphate dehydrogenase NAD-binding" evidence="9">
    <location>
        <begin position="18"/>
        <end position="196"/>
    </location>
</feature>
<dbReference type="Gene3D" id="3.40.50.720">
    <property type="entry name" value="NAD(P)-binding Rossmann-like Domain"/>
    <property type="match status" value="1"/>
</dbReference>
<dbReference type="EC" id="1.1.1.49" evidence="2 8"/>
<sequence>MTQSASEPVAFKKDTVLVIFGASGDLAKKETFPALFGLYSEGALDPSTKIICYARSNITVQKIREMCLPYCRKSTTGNDEAKMKEFFKMVSYVQGAYDTDDGYIRLRDEIESFEAERGVTEPHRVFYLAVPPSIFLTVAGQVKKNVYAENGITRVIVEKPFGDDLESSREMQKGFKPLFRPEEIFKIDHFLGKDDVRRLLTVRFANPFLNQSWNKDNIESVQVWFKEPFGAEGRGGFFDSTGIIRDVMQNHLLQILTLATMEEPVANNADAIRDAKVDLLKCMEPLGPENIVALGQYGRSVDGTKPSYLDDDTVLNKKSKCLTFTELTFAIHNDRWEGVPIVMRAGKGLDEDRVEIRIKYKKNTSGMFKGCTPNEFVIHFHPKPTIYMTFNTKAPGFDDKLHQINLDMTYAQEYKKDWVPEAYECLIKDAFLGNSANYVRDDELDVSWALFTPLLKYVEGPNAPEPEIYPYGSTGPKGILE</sequence>
<protein>
    <recommendedName>
        <fullName evidence="3 8">Glucose-6-phosphate 1-dehydrogenase</fullName>
        <ecNumber evidence="2 8">1.1.1.49</ecNumber>
    </recommendedName>
</protein>
<feature type="domain" description="Glucose-6-phosphate dehydrogenase C-terminal" evidence="10">
    <location>
        <begin position="201"/>
        <end position="478"/>
    </location>
</feature>
<dbReference type="PANTHER" id="PTHR23429">
    <property type="entry name" value="GLUCOSE-6-PHOSPHATE 1-DEHYDROGENASE G6PD"/>
    <property type="match status" value="1"/>
</dbReference>
<dbReference type="GO" id="GO:0009051">
    <property type="term" value="P:pentose-phosphate shunt, oxidative branch"/>
    <property type="evidence" value="ECO:0007669"/>
    <property type="project" value="TreeGrafter"/>
</dbReference>
<dbReference type="HAMAP" id="MF_00966">
    <property type="entry name" value="G6PD"/>
    <property type="match status" value="1"/>
</dbReference>
<dbReference type="SUPFAM" id="SSF51735">
    <property type="entry name" value="NAD(P)-binding Rossmann-fold domains"/>
    <property type="match status" value="1"/>
</dbReference>
<dbReference type="PANTHER" id="PTHR23429:SF0">
    <property type="entry name" value="GLUCOSE-6-PHOSPHATE 1-DEHYDROGENASE"/>
    <property type="match status" value="1"/>
</dbReference>
<dbReference type="GO" id="GO:0006006">
    <property type="term" value="P:glucose metabolic process"/>
    <property type="evidence" value="ECO:0007669"/>
    <property type="project" value="UniProtKB-KW"/>
</dbReference>
<dbReference type="EMBL" id="HE576757">
    <property type="protein sequence ID" value="CCC70497.1"/>
    <property type="molecule type" value="Genomic_DNA"/>
</dbReference>
<keyword evidence="4 8" id="KW-0313">Glucose metabolism</keyword>
<dbReference type="InterPro" id="IPR036291">
    <property type="entry name" value="NAD(P)-bd_dom_sf"/>
</dbReference>
<dbReference type="eggNOG" id="KOG0563">
    <property type="taxonomic scope" value="Eukaryota"/>
</dbReference>
<comment type="pathway">
    <text evidence="1 8">Carbohydrate degradation; pentose phosphate pathway; D-ribulose 5-phosphate from D-glucose 6-phosphate (oxidative stage): step 1/3.</text>
</comment>
<name>G0VG77_NAUCA</name>
<evidence type="ECO:0000256" key="7">
    <source>
        <dbReference type="ARBA" id="ARBA00023277"/>
    </source>
</evidence>
<dbReference type="PRINTS" id="PR00079">
    <property type="entry name" value="G6PDHDRGNASE"/>
</dbReference>
<keyword evidence="12" id="KW-1185">Reference proteome</keyword>
<evidence type="ECO:0000256" key="4">
    <source>
        <dbReference type="ARBA" id="ARBA00022526"/>
    </source>
</evidence>
<dbReference type="Pfam" id="PF02781">
    <property type="entry name" value="G6PD_C"/>
    <property type="match status" value="1"/>
</dbReference>